<evidence type="ECO:0000313" key="1">
    <source>
        <dbReference type="EMBL" id="AWT43334.1"/>
    </source>
</evidence>
<dbReference type="KEGG" id="sact:DMT42_14075"/>
<evidence type="ECO:0000313" key="2">
    <source>
        <dbReference type="Proteomes" id="UP000247634"/>
    </source>
</evidence>
<dbReference type="Proteomes" id="UP000247634">
    <property type="component" value="Chromosome"/>
</dbReference>
<gene>
    <name evidence="1" type="ORF">DMT42_14075</name>
</gene>
<dbReference type="RefSeq" id="WP_110628252.1">
    <property type="nucleotide sequence ID" value="NZ_CP029788.1"/>
</dbReference>
<accession>A0A2U9P235</accession>
<protein>
    <submittedName>
        <fullName evidence="1">Uncharacterized protein</fullName>
    </submittedName>
</protein>
<reference evidence="1 2" key="1">
    <citation type="submission" date="2018-06" db="EMBL/GenBank/DDBJ databases">
        <title>The complete genome sequence of a nosiheptide producer Streptomyces actuosus ATCC 25421: deducing the ability of producing a new class III lantibiotics.</title>
        <authorList>
            <person name="Liu W."/>
            <person name="Sun F."/>
            <person name="Hu Y."/>
        </authorList>
    </citation>
    <scope>NUCLEOTIDE SEQUENCE [LARGE SCALE GENOMIC DNA]</scope>
    <source>
        <strain evidence="1 2">ATCC 25421</strain>
    </source>
</reference>
<sequence>MSDTTESSEFRKASAAVRPWQSLASLGVTESDLATVHHVSGRFPYPAGGPDARHHHQHRKGA</sequence>
<organism evidence="1 2">
    <name type="scientific">Streptomyces actuosus</name>
    <dbReference type="NCBI Taxonomy" id="1885"/>
    <lineage>
        <taxon>Bacteria</taxon>
        <taxon>Bacillati</taxon>
        <taxon>Actinomycetota</taxon>
        <taxon>Actinomycetes</taxon>
        <taxon>Kitasatosporales</taxon>
        <taxon>Streptomycetaceae</taxon>
        <taxon>Streptomyces</taxon>
    </lineage>
</organism>
<keyword evidence="2" id="KW-1185">Reference proteome</keyword>
<proteinExistence type="predicted"/>
<dbReference type="AlphaFoldDB" id="A0A2U9P235"/>
<dbReference type="OrthoDB" id="4333596at2"/>
<dbReference type="EMBL" id="CP029788">
    <property type="protein sequence ID" value="AWT43334.1"/>
    <property type="molecule type" value="Genomic_DNA"/>
</dbReference>
<name>A0A2U9P235_STRAS</name>